<dbReference type="GO" id="GO:0016020">
    <property type="term" value="C:membrane"/>
    <property type="evidence" value="ECO:0000318"/>
    <property type="project" value="GO_Central"/>
</dbReference>
<protein>
    <recommendedName>
        <fullName evidence="8">SUN domain-containing protein</fullName>
    </recommendedName>
</protein>
<keyword evidence="4 7" id="KW-0472">Membrane</keyword>
<proteinExistence type="predicted"/>
<feature type="transmembrane region" description="Helical" evidence="7">
    <location>
        <begin position="56"/>
        <end position="76"/>
    </location>
</feature>
<dbReference type="EMBL" id="CM007655">
    <property type="protein sequence ID" value="ONI07481.1"/>
    <property type="molecule type" value="Genomic_DNA"/>
</dbReference>
<dbReference type="SMR" id="A0A251P7B6"/>
<keyword evidence="2 7" id="KW-0812">Transmembrane</keyword>
<sequence>MKKPRNGSLYIKSQSKDTNETFNFQKHNESCNFQKNNDSCKNKNKKNNYSTNKSKSFYELSVSLIFSLWCLVFLFYSKLGLGHGNGGNSAPDNRTTHCPSVHNGEHGDHACSFVENGNGRQTNGMLLDFGSSKSRNDSDVSHNYAISKYSLPETNRLEKLVWSVLGYGDLVCEVHQAQEEQNTNHSGKYLNGRTSHSTYLNFDEFRNITKQEKGQDVPSQLVNITHGLEPDGTEYNYASASKGAKVVAHNKEAKGASNILGKDHDKYLRNPCSVGGKFVIVELAEETLVDAVKIANFEHYSSNFKEFELSGSLSYPADAWSPLGNFVAANVKHAQTFKLTEPKWVRYLKLDLLSHYGSEFYCTLSVLEVYGINAIERMLEDLIVASAESVANKLAEPNATVISSPKEEVGSTDRRTSGEGQNGVRTAGVGIENIEDTQKVNLDVTKNPVTTNKIPATTNKIPEPVMKVRQQPNGRIPGDSVLKILMQKVRSLELNLSVLEEYIKELNRRQGDILPEVGKELLRLSLLLDKTKTEIKDLMQWKENLEKEFTDLESWKAVVSSQVNALARENNMLRLDFENVRKDQASLESKELAVLAVSLFFLCFAILKLVSLQVLTFFRASSQPENACRKSRGWVLMIVSSSMTIFITLICS</sequence>
<dbReference type="PANTHER" id="PTHR12953:SF3">
    <property type="entry name" value="SUN DOMAIN-CONTAINING PROTEIN 5"/>
    <property type="match status" value="1"/>
</dbReference>
<reference evidence="9" key="2">
    <citation type="submission" date="2016-12" db="EMBL/GenBank/DDBJ databases">
        <title>WGS assembly of Prunus persica.</title>
        <authorList>
            <person name="Verde I."/>
            <person name="Jenkins J."/>
            <person name="Dondini L."/>
            <person name="Micali S."/>
            <person name="Pagliarani G."/>
            <person name="Vendramin E."/>
            <person name="Paris R."/>
            <person name="Aramini V."/>
            <person name="Gazza L."/>
            <person name="Rossini L."/>
            <person name="Bassi D."/>
            <person name="Troggio M."/>
            <person name="Shu S."/>
            <person name="Grimwood J.H."/>
            <person name="Tartarini S."/>
            <person name="Dettori M.T."/>
            <person name="Schmutz J."/>
        </authorList>
    </citation>
    <scope>NUCLEOTIDE SEQUENCE</scope>
</reference>
<dbReference type="PROSITE" id="PS51469">
    <property type="entry name" value="SUN"/>
    <property type="match status" value="1"/>
</dbReference>
<feature type="region of interest" description="Disordered" evidence="6">
    <location>
        <begin position="401"/>
        <end position="425"/>
    </location>
</feature>
<keyword evidence="10" id="KW-1185">Reference proteome</keyword>
<evidence type="ECO:0000256" key="3">
    <source>
        <dbReference type="ARBA" id="ARBA00022989"/>
    </source>
</evidence>
<feature type="transmembrane region" description="Helical" evidence="7">
    <location>
        <begin position="633"/>
        <end position="650"/>
    </location>
</feature>
<evidence type="ECO:0000256" key="7">
    <source>
        <dbReference type="SAM" id="Phobius"/>
    </source>
</evidence>
<dbReference type="Proteomes" id="UP000006882">
    <property type="component" value="Chromosome G5"/>
</dbReference>
<evidence type="ECO:0000313" key="10">
    <source>
        <dbReference type="Proteomes" id="UP000006882"/>
    </source>
</evidence>
<feature type="compositionally biased region" description="Basic and acidic residues" evidence="6">
    <location>
        <begin position="405"/>
        <end position="417"/>
    </location>
</feature>
<evidence type="ECO:0000256" key="6">
    <source>
        <dbReference type="SAM" id="MobiDB-lite"/>
    </source>
</evidence>
<evidence type="ECO:0000313" key="9">
    <source>
        <dbReference type="EMBL" id="ONI07482.1"/>
    </source>
</evidence>
<dbReference type="InterPro" id="IPR012919">
    <property type="entry name" value="SUN_dom"/>
</dbReference>
<evidence type="ECO:0000256" key="5">
    <source>
        <dbReference type="SAM" id="Coils"/>
    </source>
</evidence>
<dbReference type="InterPro" id="IPR045120">
    <property type="entry name" value="Suco/Slp1-like"/>
</dbReference>
<dbReference type="PANTHER" id="PTHR12953">
    <property type="entry name" value="MEMBRANE PROTEIN CH1 RELATED"/>
    <property type="match status" value="1"/>
</dbReference>
<dbReference type="SUPFAM" id="SSF49785">
    <property type="entry name" value="Galactose-binding domain-like"/>
    <property type="match status" value="1"/>
</dbReference>
<dbReference type="OrthoDB" id="266334at2759"/>
<dbReference type="Gene3D" id="2.60.120.260">
    <property type="entry name" value="Galactose-binding domain-like"/>
    <property type="match status" value="1"/>
</dbReference>
<accession>A0A251P7B6</accession>
<feature type="transmembrane region" description="Helical" evidence="7">
    <location>
        <begin position="592"/>
        <end position="612"/>
    </location>
</feature>
<dbReference type="Gramene" id="ONI07481">
    <property type="protein sequence ID" value="ONI07481"/>
    <property type="gene ID" value="PRUPE_5G122600"/>
</dbReference>
<evidence type="ECO:0000256" key="1">
    <source>
        <dbReference type="ARBA" id="ARBA00004370"/>
    </source>
</evidence>
<gene>
    <name evidence="9" type="ORF">PRUPE_5G122600</name>
</gene>
<keyword evidence="3 7" id="KW-1133">Transmembrane helix</keyword>
<dbReference type="AlphaFoldDB" id="A0A251P7B6"/>
<dbReference type="InterPro" id="IPR008979">
    <property type="entry name" value="Galactose-bd-like_sf"/>
</dbReference>
<feature type="domain" description="SUN" evidence="8">
    <location>
        <begin position="214"/>
        <end position="374"/>
    </location>
</feature>
<reference evidence="9 10" key="1">
    <citation type="journal article" date="2013" name="Nat. Genet.">
        <title>The high-quality draft genome of peach (Prunus persica) identifies unique patterns of genetic diversity, domestication and genome evolution.</title>
        <authorList>
            <consortium name="International Peach Genome Initiative"/>
            <person name="Verde I."/>
            <person name="Abbott A.G."/>
            <person name="Scalabrin S."/>
            <person name="Jung S."/>
            <person name="Shu S."/>
            <person name="Marroni F."/>
            <person name="Zhebentyayeva T."/>
            <person name="Dettori M.T."/>
            <person name="Grimwood J."/>
            <person name="Cattonaro F."/>
            <person name="Zuccolo A."/>
            <person name="Rossini L."/>
            <person name="Jenkins J."/>
            <person name="Vendramin E."/>
            <person name="Meisel L.A."/>
            <person name="Decroocq V."/>
            <person name="Sosinski B."/>
            <person name="Prochnik S."/>
            <person name="Mitros T."/>
            <person name="Policriti A."/>
            <person name="Cipriani G."/>
            <person name="Dondini L."/>
            <person name="Ficklin S."/>
            <person name="Goodstein D.M."/>
            <person name="Xuan P."/>
            <person name="Del Fabbro C."/>
            <person name="Aramini V."/>
            <person name="Copetti D."/>
            <person name="Gonzalez S."/>
            <person name="Horner D.S."/>
            <person name="Falchi R."/>
            <person name="Lucas S."/>
            <person name="Mica E."/>
            <person name="Maldonado J."/>
            <person name="Lazzari B."/>
            <person name="Bielenberg D."/>
            <person name="Pirona R."/>
            <person name="Miculan M."/>
            <person name="Barakat A."/>
            <person name="Testolin R."/>
            <person name="Stella A."/>
            <person name="Tartarini S."/>
            <person name="Tonutti P."/>
            <person name="Arus P."/>
            <person name="Orellana A."/>
            <person name="Wells C."/>
            <person name="Main D."/>
            <person name="Vizzotto G."/>
            <person name="Silva H."/>
            <person name="Salamini F."/>
            <person name="Schmutz J."/>
            <person name="Morgante M."/>
            <person name="Rokhsar D.S."/>
        </authorList>
    </citation>
    <scope>NUCLEOTIDE SEQUENCE [LARGE SCALE GENOMIC DNA]</scope>
    <source>
        <strain evidence="10">cv. Nemared</strain>
    </source>
</reference>
<name>A0A251P7B6_PRUPE</name>
<organism evidence="9 10">
    <name type="scientific">Prunus persica</name>
    <name type="common">Peach</name>
    <name type="synonym">Amygdalus persica</name>
    <dbReference type="NCBI Taxonomy" id="3760"/>
    <lineage>
        <taxon>Eukaryota</taxon>
        <taxon>Viridiplantae</taxon>
        <taxon>Streptophyta</taxon>
        <taxon>Embryophyta</taxon>
        <taxon>Tracheophyta</taxon>
        <taxon>Spermatophyta</taxon>
        <taxon>Magnoliopsida</taxon>
        <taxon>eudicotyledons</taxon>
        <taxon>Gunneridae</taxon>
        <taxon>Pentapetalae</taxon>
        <taxon>rosids</taxon>
        <taxon>fabids</taxon>
        <taxon>Rosales</taxon>
        <taxon>Rosaceae</taxon>
        <taxon>Amygdaloideae</taxon>
        <taxon>Amygdaleae</taxon>
        <taxon>Prunus</taxon>
    </lineage>
</organism>
<dbReference type="STRING" id="3760.A0A251P7B6"/>
<feature type="coiled-coil region" evidence="5">
    <location>
        <begin position="482"/>
        <end position="548"/>
    </location>
</feature>
<dbReference type="GO" id="GO:0005737">
    <property type="term" value="C:cytoplasm"/>
    <property type="evidence" value="ECO:0000318"/>
    <property type="project" value="GO_Central"/>
</dbReference>
<evidence type="ECO:0000259" key="8">
    <source>
        <dbReference type="PROSITE" id="PS51469"/>
    </source>
</evidence>
<dbReference type="Gramene" id="ONI07482">
    <property type="protein sequence ID" value="ONI07482"/>
    <property type="gene ID" value="PRUPE_5G122600"/>
</dbReference>
<keyword evidence="5" id="KW-0175">Coiled coil</keyword>
<comment type="subcellular location">
    <subcellularLocation>
        <location evidence="1">Membrane</location>
    </subcellularLocation>
</comment>
<dbReference type="Pfam" id="PF07738">
    <property type="entry name" value="Sad1_UNC"/>
    <property type="match status" value="1"/>
</dbReference>
<evidence type="ECO:0000256" key="2">
    <source>
        <dbReference type="ARBA" id="ARBA00022692"/>
    </source>
</evidence>
<dbReference type="EMBL" id="CM007655">
    <property type="protein sequence ID" value="ONI07482.1"/>
    <property type="molecule type" value="Genomic_DNA"/>
</dbReference>
<evidence type="ECO:0000256" key="4">
    <source>
        <dbReference type="ARBA" id="ARBA00023136"/>
    </source>
</evidence>
<dbReference type="eggNOG" id="KOG1396">
    <property type="taxonomic scope" value="Eukaryota"/>
</dbReference>